<dbReference type="AlphaFoldDB" id="B4VMV3"/>
<accession>B4VMV3</accession>
<proteinExistence type="predicted"/>
<evidence type="ECO:0000313" key="2">
    <source>
        <dbReference type="EMBL" id="EDX76944.1"/>
    </source>
</evidence>
<evidence type="ECO:0000256" key="1">
    <source>
        <dbReference type="SAM" id="Phobius"/>
    </source>
</evidence>
<feature type="transmembrane region" description="Helical" evidence="1">
    <location>
        <begin position="53"/>
        <end position="76"/>
    </location>
</feature>
<keyword evidence="1" id="KW-0472">Membrane</keyword>
<dbReference type="STRING" id="118168.MC7420_1947"/>
<keyword evidence="1" id="KW-1133">Transmembrane helix</keyword>
<keyword evidence="1" id="KW-0812">Transmembrane</keyword>
<feature type="transmembrane region" description="Helical" evidence="1">
    <location>
        <begin position="12"/>
        <end position="33"/>
    </location>
</feature>
<name>B4VMV3_9CYAN</name>
<keyword evidence="3" id="KW-1185">Reference proteome</keyword>
<dbReference type="eggNOG" id="ENOG5031BER">
    <property type="taxonomic scope" value="Bacteria"/>
</dbReference>
<protein>
    <submittedName>
        <fullName evidence="2">Uncharacterized protein</fullName>
    </submittedName>
</protein>
<organism evidence="2 3">
    <name type="scientific">Coleofasciculus chthonoplastes PCC 7420</name>
    <dbReference type="NCBI Taxonomy" id="118168"/>
    <lineage>
        <taxon>Bacteria</taxon>
        <taxon>Bacillati</taxon>
        <taxon>Cyanobacteriota</taxon>
        <taxon>Cyanophyceae</taxon>
        <taxon>Coleofasciculales</taxon>
        <taxon>Coleofasciculaceae</taxon>
        <taxon>Coleofasciculus</taxon>
    </lineage>
</organism>
<reference evidence="2 3" key="1">
    <citation type="submission" date="2008-07" db="EMBL/GenBank/DDBJ databases">
        <authorList>
            <person name="Tandeau de Marsac N."/>
            <person name="Ferriera S."/>
            <person name="Johnson J."/>
            <person name="Kravitz S."/>
            <person name="Beeson K."/>
            <person name="Sutton G."/>
            <person name="Rogers Y.-H."/>
            <person name="Friedman R."/>
            <person name="Frazier M."/>
            <person name="Venter J.C."/>
        </authorList>
    </citation>
    <scope>NUCLEOTIDE SEQUENCE [LARGE SCALE GENOMIC DNA]</scope>
    <source>
        <strain evidence="2 3">PCC 7420</strain>
    </source>
</reference>
<dbReference type="EMBL" id="DS989845">
    <property type="protein sequence ID" value="EDX76944.1"/>
    <property type="molecule type" value="Genomic_DNA"/>
</dbReference>
<sequence length="117" mass="13682">MKVQRLHQLTVYGRWLFVGILWISVAPLSLWGWRYELLLLQENFTWSGLRYSIAFNRLPILGLAICIGMTTAVLVWQSRNILFGIPSAEKQRLAHQVRRICHQGPSHPLWKWVCDRG</sequence>
<dbReference type="HOGENOM" id="CLU_126044_1_0_3"/>
<evidence type="ECO:0000313" key="3">
    <source>
        <dbReference type="Proteomes" id="UP000003835"/>
    </source>
</evidence>
<gene>
    <name evidence="2" type="ORF">MC7420_1947</name>
</gene>
<dbReference type="Proteomes" id="UP000003835">
    <property type="component" value="Unassembled WGS sequence"/>
</dbReference>